<name>A0ABP0Y207_9ROSI</name>
<evidence type="ECO:0000259" key="2">
    <source>
        <dbReference type="PROSITE" id="PS50846"/>
    </source>
</evidence>
<feature type="compositionally biased region" description="Basic and acidic residues" evidence="1">
    <location>
        <begin position="31"/>
        <end position="45"/>
    </location>
</feature>
<dbReference type="Proteomes" id="UP001642487">
    <property type="component" value="Chromosome 2"/>
</dbReference>
<evidence type="ECO:0000313" key="4">
    <source>
        <dbReference type="Proteomes" id="UP001642487"/>
    </source>
</evidence>
<sequence length="245" mass="26850">MKKLDLFCKSRASTAVRSSFCRRPVAGDANSGDRRKGQLHFENHRKSTSCSTVNRKDINDLRRKSCADVDDLKSPVSGSSGRYLLSDSPFLDWFPASSGEEFSAPMPEKRKIISNSSQKSSSLTRSLTVHEYRGLRSPSSVLESPVSKTSSLTHSREQVVVLKVSLNCKGCEKKVKKHISKMEGVTSYSVDFTTKKVTIIGDLTPFDVLASVSKVKYAQFWPSPNSSSSSSSTPQSSSSSLSSTF</sequence>
<dbReference type="InterPro" id="IPR006121">
    <property type="entry name" value="HMA_dom"/>
</dbReference>
<proteinExistence type="predicted"/>
<reference evidence="3 4" key="1">
    <citation type="submission" date="2024-03" db="EMBL/GenBank/DDBJ databases">
        <authorList>
            <person name="Gkanogiannis A."/>
            <person name="Becerra Lopez-Lavalle L."/>
        </authorList>
    </citation>
    <scope>NUCLEOTIDE SEQUENCE [LARGE SCALE GENOMIC DNA]</scope>
</reference>
<dbReference type="PANTHER" id="PTHR46119">
    <property type="entry name" value="OS08G0405700 PROTEIN"/>
    <property type="match status" value="1"/>
</dbReference>
<gene>
    <name evidence="3" type="ORF">CITCOLO1_LOCUS6231</name>
</gene>
<dbReference type="Pfam" id="PF00403">
    <property type="entry name" value="HMA"/>
    <property type="match status" value="1"/>
</dbReference>
<dbReference type="EMBL" id="OZ021736">
    <property type="protein sequence ID" value="CAK9314475.1"/>
    <property type="molecule type" value="Genomic_DNA"/>
</dbReference>
<feature type="region of interest" description="Disordered" evidence="1">
    <location>
        <begin position="24"/>
        <end position="48"/>
    </location>
</feature>
<dbReference type="InterPro" id="IPR036163">
    <property type="entry name" value="HMA_dom_sf"/>
</dbReference>
<organism evidence="3 4">
    <name type="scientific">Citrullus colocynthis</name>
    <name type="common">colocynth</name>
    <dbReference type="NCBI Taxonomy" id="252529"/>
    <lineage>
        <taxon>Eukaryota</taxon>
        <taxon>Viridiplantae</taxon>
        <taxon>Streptophyta</taxon>
        <taxon>Embryophyta</taxon>
        <taxon>Tracheophyta</taxon>
        <taxon>Spermatophyta</taxon>
        <taxon>Magnoliopsida</taxon>
        <taxon>eudicotyledons</taxon>
        <taxon>Gunneridae</taxon>
        <taxon>Pentapetalae</taxon>
        <taxon>rosids</taxon>
        <taxon>fabids</taxon>
        <taxon>Cucurbitales</taxon>
        <taxon>Cucurbitaceae</taxon>
        <taxon>Benincaseae</taxon>
        <taxon>Citrullus</taxon>
    </lineage>
</organism>
<dbReference type="InterPro" id="IPR044526">
    <property type="entry name" value="NAKR1-3"/>
</dbReference>
<feature type="region of interest" description="Disordered" evidence="1">
    <location>
        <begin position="221"/>
        <end position="245"/>
    </location>
</feature>
<protein>
    <recommendedName>
        <fullName evidence="2">HMA domain-containing protein</fullName>
    </recommendedName>
</protein>
<feature type="domain" description="HMA" evidence="2">
    <location>
        <begin position="157"/>
        <end position="223"/>
    </location>
</feature>
<dbReference type="PANTHER" id="PTHR46119:SF12">
    <property type="entry name" value="PROTEIN SODIUM POTASSIUM ROOT DEFECTIVE 3"/>
    <property type="match status" value="1"/>
</dbReference>
<keyword evidence="4" id="KW-1185">Reference proteome</keyword>
<dbReference type="SUPFAM" id="SSF55008">
    <property type="entry name" value="HMA, heavy metal-associated domain"/>
    <property type="match status" value="1"/>
</dbReference>
<evidence type="ECO:0000256" key="1">
    <source>
        <dbReference type="SAM" id="MobiDB-lite"/>
    </source>
</evidence>
<accession>A0ABP0Y207</accession>
<evidence type="ECO:0000313" key="3">
    <source>
        <dbReference type="EMBL" id="CAK9314475.1"/>
    </source>
</evidence>
<dbReference type="PROSITE" id="PS50846">
    <property type="entry name" value="HMA_2"/>
    <property type="match status" value="1"/>
</dbReference>
<dbReference type="Gene3D" id="3.30.70.100">
    <property type="match status" value="1"/>
</dbReference>
<feature type="compositionally biased region" description="Low complexity" evidence="1">
    <location>
        <begin position="222"/>
        <end position="245"/>
    </location>
</feature>
<dbReference type="CDD" id="cd00371">
    <property type="entry name" value="HMA"/>
    <property type="match status" value="1"/>
</dbReference>